<evidence type="ECO:0000313" key="2">
    <source>
        <dbReference type="Proteomes" id="UP001172386"/>
    </source>
</evidence>
<protein>
    <submittedName>
        <fullName evidence="1">Uncharacterized protein</fullName>
    </submittedName>
</protein>
<dbReference type="EMBL" id="JAPDRQ010000031">
    <property type="protein sequence ID" value="KAJ9660409.1"/>
    <property type="molecule type" value="Genomic_DNA"/>
</dbReference>
<accession>A0ACC3ADU9</accession>
<dbReference type="Proteomes" id="UP001172386">
    <property type="component" value="Unassembled WGS sequence"/>
</dbReference>
<sequence length="152" mass="16943">MASTTSTPTQTFTGSCHCNAITYKVTLPSDHPKVASRCNCTICQKPNYTSLSVAASAFNLLTPSSKAELADYQPGSKDRHRYFCRNCGVHVFSEGSYVFGDKTYDFFTVSFTTLDQPQEGLELNEWKYEYYDGRADNWMAGKNVAPWKSGAL</sequence>
<name>A0ACC3ADU9_9EURO</name>
<evidence type="ECO:0000313" key="1">
    <source>
        <dbReference type="EMBL" id="KAJ9660409.1"/>
    </source>
</evidence>
<keyword evidence="2" id="KW-1185">Reference proteome</keyword>
<organism evidence="1 2">
    <name type="scientific">Neophaeococcomyces mojaviensis</name>
    <dbReference type="NCBI Taxonomy" id="3383035"/>
    <lineage>
        <taxon>Eukaryota</taxon>
        <taxon>Fungi</taxon>
        <taxon>Dikarya</taxon>
        <taxon>Ascomycota</taxon>
        <taxon>Pezizomycotina</taxon>
        <taxon>Eurotiomycetes</taxon>
        <taxon>Chaetothyriomycetidae</taxon>
        <taxon>Chaetothyriales</taxon>
        <taxon>Chaetothyriales incertae sedis</taxon>
        <taxon>Neophaeococcomyces</taxon>
    </lineage>
</organism>
<proteinExistence type="predicted"/>
<reference evidence="1" key="1">
    <citation type="submission" date="2022-10" db="EMBL/GenBank/DDBJ databases">
        <title>Culturing micro-colonial fungi from biological soil crusts in the Mojave desert and describing Neophaeococcomyces mojavensis, and introducing the new genera and species Taxawa tesnikishii.</title>
        <authorList>
            <person name="Kurbessoian T."/>
            <person name="Stajich J.E."/>
        </authorList>
    </citation>
    <scope>NUCLEOTIDE SEQUENCE</scope>
    <source>
        <strain evidence="1">JES_112</strain>
    </source>
</reference>
<gene>
    <name evidence="1" type="ORF">H2198_002527</name>
</gene>
<comment type="caution">
    <text evidence="1">The sequence shown here is derived from an EMBL/GenBank/DDBJ whole genome shotgun (WGS) entry which is preliminary data.</text>
</comment>